<dbReference type="Proteomes" id="UP001054945">
    <property type="component" value="Unassembled WGS sequence"/>
</dbReference>
<accession>A0AAV4XXP4</accession>
<dbReference type="AlphaFoldDB" id="A0AAV4XXP4"/>
<organism evidence="1 2">
    <name type="scientific">Caerostris extrusa</name>
    <name type="common">Bark spider</name>
    <name type="synonym">Caerostris bankana</name>
    <dbReference type="NCBI Taxonomy" id="172846"/>
    <lineage>
        <taxon>Eukaryota</taxon>
        <taxon>Metazoa</taxon>
        <taxon>Ecdysozoa</taxon>
        <taxon>Arthropoda</taxon>
        <taxon>Chelicerata</taxon>
        <taxon>Arachnida</taxon>
        <taxon>Araneae</taxon>
        <taxon>Araneomorphae</taxon>
        <taxon>Entelegynae</taxon>
        <taxon>Araneoidea</taxon>
        <taxon>Araneidae</taxon>
        <taxon>Caerostris</taxon>
    </lineage>
</organism>
<reference evidence="1 2" key="1">
    <citation type="submission" date="2021-06" db="EMBL/GenBank/DDBJ databases">
        <title>Caerostris extrusa draft genome.</title>
        <authorList>
            <person name="Kono N."/>
            <person name="Arakawa K."/>
        </authorList>
    </citation>
    <scope>NUCLEOTIDE SEQUENCE [LARGE SCALE GENOMIC DNA]</scope>
</reference>
<keyword evidence="2" id="KW-1185">Reference proteome</keyword>
<evidence type="ECO:0000313" key="2">
    <source>
        <dbReference type="Proteomes" id="UP001054945"/>
    </source>
</evidence>
<gene>
    <name evidence="1" type="ORF">CEXT_425671</name>
</gene>
<sequence>MHTSTCHSQNDESKYNKEVGSPITAASIIIDDFSARTRGFSRWGLFREQPIGSWYDISHKNITIGYYYFINNIHKLLDIISIKIEKRLSKTILKINVREREREYEMLWS</sequence>
<dbReference type="EMBL" id="BPLR01018323">
    <property type="protein sequence ID" value="GIY98659.1"/>
    <property type="molecule type" value="Genomic_DNA"/>
</dbReference>
<name>A0AAV4XXP4_CAEEX</name>
<comment type="caution">
    <text evidence="1">The sequence shown here is derived from an EMBL/GenBank/DDBJ whole genome shotgun (WGS) entry which is preliminary data.</text>
</comment>
<evidence type="ECO:0000313" key="1">
    <source>
        <dbReference type="EMBL" id="GIY98659.1"/>
    </source>
</evidence>
<protein>
    <submittedName>
        <fullName evidence="1">Uncharacterized protein</fullName>
    </submittedName>
</protein>
<proteinExistence type="predicted"/>